<sequence>MIDLRGTPTYNGRYVSYNILGNIFEVSSNCATNSKTKEEVQIKKIGNAFNNRIDAKRTLYEIKLLCHMDHDNVIYKILNSHC</sequence>
<protein>
    <recommendedName>
        <fullName evidence="3">Protein kinase domain-containing protein</fullName>
    </recommendedName>
</protein>
<dbReference type="AlphaFoldDB" id="A0A7J9MKR0"/>
<dbReference type="Proteomes" id="UP000593576">
    <property type="component" value="Unassembled WGS sequence"/>
</dbReference>
<dbReference type="InterPro" id="IPR011009">
    <property type="entry name" value="Kinase-like_dom_sf"/>
</dbReference>
<gene>
    <name evidence="1" type="ORF">Goshw_028947</name>
</gene>
<organism evidence="1 2">
    <name type="scientific">Gossypium schwendimanii</name>
    <name type="common">Cotton</name>
    <dbReference type="NCBI Taxonomy" id="34291"/>
    <lineage>
        <taxon>Eukaryota</taxon>
        <taxon>Viridiplantae</taxon>
        <taxon>Streptophyta</taxon>
        <taxon>Embryophyta</taxon>
        <taxon>Tracheophyta</taxon>
        <taxon>Spermatophyta</taxon>
        <taxon>Magnoliopsida</taxon>
        <taxon>eudicotyledons</taxon>
        <taxon>Gunneridae</taxon>
        <taxon>Pentapetalae</taxon>
        <taxon>rosids</taxon>
        <taxon>malvids</taxon>
        <taxon>Malvales</taxon>
        <taxon>Malvaceae</taxon>
        <taxon>Malvoideae</taxon>
        <taxon>Gossypium</taxon>
    </lineage>
</organism>
<dbReference type="EMBL" id="JABFAF010000011">
    <property type="protein sequence ID" value="MBA0871682.1"/>
    <property type="molecule type" value="Genomic_DNA"/>
</dbReference>
<name>A0A7J9MKR0_GOSSC</name>
<evidence type="ECO:0008006" key="3">
    <source>
        <dbReference type="Google" id="ProtNLM"/>
    </source>
</evidence>
<accession>A0A7J9MKR0</accession>
<keyword evidence="2" id="KW-1185">Reference proteome</keyword>
<dbReference type="OrthoDB" id="192887at2759"/>
<reference evidence="1 2" key="1">
    <citation type="journal article" date="2019" name="Genome Biol. Evol.">
        <title>Insights into the evolution of the New World diploid cottons (Gossypium, subgenus Houzingenia) based on genome sequencing.</title>
        <authorList>
            <person name="Grover C.E."/>
            <person name="Arick M.A. 2nd"/>
            <person name="Thrash A."/>
            <person name="Conover J.L."/>
            <person name="Sanders W.S."/>
            <person name="Peterson D.G."/>
            <person name="Frelichowski J.E."/>
            <person name="Scheffler J.A."/>
            <person name="Scheffler B.E."/>
            <person name="Wendel J.F."/>
        </authorList>
    </citation>
    <scope>NUCLEOTIDE SEQUENCE [LARGE SCALE GENOMIC DNA]</scope>
    <source>
        <strain evidence="1">1</strain>
        <tissue evidence="1">Leaf</tissue>
    </source>
</reference>
<dbReference type="Gene3D" id="3.30.200.20">
    <property type="entry name" value="Phosphorylase Kinase, domain 1"/>
    <property type="match status" value="1"/>
</dbReference>
<comment type="caution">
    <text evidence="1">The sequence shown here is derived from an EMBL/GenBank/DDBJ whole genome shotgun (WGS) entry which is preliminary data.</text>
</comment>
<dbReference type="SUPFAM" id="SSF56112">
    <property type="entry name" value="Protein kinase-like (PK-like)"/>
    <property type="match status" value="1"/>
</dbReference>
<evidence type="ECO:0000313" key="2">
    <source>
        <dbReference type="Proteomes" id="UP000593576"/>
    </source>
</evidence>
<proteinExistence type="predicted"/>
<evidence type="ECO:0000313" key="1">
    <source>
        <dbReference type="EMBL" id="MBA0871682.1"/>
    </source>
</evidence>